<name>A0ABW3BZB1_SPHXN</name>
<keyword evidence="6" id="KW-0479">Metal-binding</keyword>
<dbReference type="Gene3D" id="3.30.1360.120">
    <property type="entry name" value="Probable tRNA modification gtpase trme, domain 1"/>
    <property type="match status" value="1"/>
</dbReference>
<evidence type="ECO:0000256" key="4">
    <source>
        <dbReference type="ARBA" id="ARBA00022958"/>
    </source>
</evidence>
<dbReference type="EC" id="3.6.-.-" evidence="6"/>
<comment type="subcellular location">
    <subcellularLocation>
        <location evidence="6">Cytoplasm</location>
    </subcellularLocation>
</comment>
<sequence>MIEKKTIFSLSSGRPPAGVAVVRVSGSAASAALLALGGRLPAPRRATLVRLRDAGTPIDDALVLWFPAPASFTGEDVAELHVTGGPAVVAALLRALGAIEGLRPAEPGEFTRRAFDNGKLDLTEAEGLADLIDAETEAQRRQALRQASGGLRALAESWHGRLLSILAETEASLDFGDDEEDVSTRLVEGEGPEIMALAREIESHLGNYQFAERLRRGLIIVLLGAPNAGKSSLINALAKRDVAIVSPEAGTTRDVIEVHLDLGGVAATLVDTAGLRDAEGAVEAEGVRRARERADEADLVVFLVGPDDRDTTIPAEAVVVESKADLRVDPMGERLRVSAVTGEGLAALESLLVERTSALAGAGQDALVTHARQRDALAECRHALIVSSEEPDVVLRAESLRVAMRALGRLTGRVGVEDILDIVFGRFCIGK</sequence>
<dbReference type="Gene3D" id="3.40.50.300">
    <property type="entry name" value="P-loop containing nucleotide triphosphate hydrolases"/>
    <property type="match status" value="1"/>
</dbReference>
<comment type="function">
    <text evidence="6">Exhibits a very high intrinsic GTPase hydrolysis rate. Involved in the addition of a carboxymethylaminomethyl (cmnm) group at the wobble position (U34) of certain tRNAs, forming tRNA-cmnm(5)s(2)U34.</text>
</comment>
<feature type="binding site" evidence="6">
    <location>
        <position position="431"/>
    </location>
    <ligand>
        <name>(6S)-5-formyl-5,6,7,8-tetrahydrofolate</name>
        <dbReference type="ChEBI" id="CHEBI:57457"/>
    </ligand>
</feature>
<comment type="cofactor">
    <cofactor evidence="6">
        <name>K(+)</name>
        <dbReference type="ChEBI" id="CHEBI:29103"/>
    </cofactor>
    <text evidence="6">Binds 1 potassium ion per subunit.</text>
</comment>
<dbReference type="EMBL" id="JBHTIK010000001">
    <property type="protein sequence ID" value="MFD0846969.1"/>
    <property type="molecule type" value="Genomic_DNA"/>
</dbReference>
<dbReference type="InterPro" id="IPR025867">
    <property type="entry name" value="MnmE_helical"/>
</dbReference>
<feature type="domain" description="TrmE-type G" evidence="7">
    <location>
        <begin position="217"/>
        <end position="357"/>
    </location>
</feature>
<evidence type="ECO:0000256" key="5">
    <source>
        <dbReference type="ARBA" id="ARBA00023134"/>
    </source>
</evidence>
<evidence type="ECO:0000256" key="3">
    <source>
        <dbReference type="ARBA" id="ARBA00022741"/>
    </source>
</evidence>
<dbReference type="NCBIfam" id="TIGR00231">
    <property type="entry name" value="small_GTP"/>
    <property type="match status" value="1"/>
</dbReference>
<keyword evidence="6" id="KW-0963">Cytoplasm</keyword>
<dbReference type="HAMAP" id="MF_00379">
    <property type="entry name" value="GTPase_MnmE"/>
    <property type="match status" value="1"/>
</dbReference>
<dbReference type="InterPro" id="IPR006073">
    <property type="entry name" value="GTP-bd"/>
</dbReference>
<comment type="subunit">
    <text evidence="6">Homodimer. Heterotetramer of two MnmE and two MnmG subunits.</text>
</comment>
<dbReference type="RefSeq" id="WP_381485104.1">
    <property type="nucleotide sequence ID" value="NZ_JBHTIK010000001.1"/>
</dbReference>
<evidence type="ECO:0000256" key="1">
    <source>
        <dbReference type="ARBA" id="ARBA00011043"/>
    </source>
</evidence>
<feature type="binding site" evidence="6">
    <location>
        <position position="231"/>
    </location>
    <ligand>
        <name>Mg(2+)</name>
        <dbReference type="ChEBI" id="CHEBI:18420"/>
    </ligand>
</feature>
<dbReference type="InterPro" id="IPR005225">
    <property type="entry name" value="Small_GTP-bd"/>
</dbReference>
<dbReference type="Gene3D" id="1.20.120.430">
    <property type="entry name" value="tRNA modification GTPase MnmE domain 2"/>
    <property type="match status" value="1"/>
</dbReference>
<keyword evidence="3 6" id="KW-0547">Nucleotide-binding</keyword>
<proteinExistence type="inferred from homology"/>
<dbReference type="PANTHER" id="PTHR42714:SF2">
    <property type="entry name" value="TRNA MODIFICATION GTPASE GTPBP3, MITOCHONDRIAL"/>
    <property type="match status" value="1"/>
</dbReference>
<evidence type="ECO:0000256" key="2">
    <source>
        <dbReference type="ARBA" id="ARBA00022694"/>
    </source>
</evidence>
<dbReference type="PROSITE" id="PS51709">
    <property type="entry name" value="G_TRME"/>
    <property type="match status" value="1"/>
</dbReference>
<dbReference type="SUPFAM" id="SSF116878">
    <property type="entry name" value="TrmE connector domain"/>
    <property type="match status" value="1"/>
</dbReference>
<accession>A0ABW3BZB1</accession>
<feature type="binding site" evidence="6">
    <location>
        <position position="119"/>
    </location>
    <ligand>
        <name>(6S)-5-formyl-5,6,7,8-tetrahydrofolate</name>
        <dbReference type="ChEBI" id="CHEBI:57457"/>
    </ligand>
</feature>
<feature type="binding site" evidence="6">
    <location>
        <position position="252"/>
    </location>
    <ligand>
        <name>Mg(2+)</name>
        <dbReference type="ChEBI" id="CHEBI:18420"/>
    </ligand>
</feature>
<dbReference type="InterPro" id="IPR018948">
    <property type="entry name" value="GTP-bd_TrmE_N"/>
</dbReference>
<feature type="binding site" evidence="6">
    <location>
        <begin position="271"/>
        <end position="274"/>
    </location>
    <ligand>
        <name>GTP</name>
        <dbReference type="ChEBI" id="CHEBI:37565"/>
    </ligand>
</feature>
<dbReference type="CDD" id="cd14858">
    <property type="entry name" value="TrmE_N"/>
    <property type="match status" value="1"/>
</dbReference>
<keyword evidence="6" id="KW-0460">Magnesium</keyword>
<gene>
    <name evidence="6 8" type="primary">mnmE</name>
    <name evidence="6" type="synonym">trmE</name>
    <name evidence="8" type="ORF">ACFQ00_01405</name>
</gene>
<dbReference type="InterPro" id="IPR027266">
    <property type="entry name" value="TrmE/GcvT-like"/>
</dbReference>
<dbReference type="GO" id="GO:0016787">
    <property type="term" value="F:hydrolase activity"/>
    <property type="evidence" value="ECO:0007669"/>
    <property type="project" value="UniProtKB-KW"/>
</dbReference>
<keyword evidence="2 6" id="KW-0819">tRNA processing</keyword>
<organism evidence="8 9">
    <name type="scientific">Sphingosinicella xenopeptidilytica</name>
    <dbReference type="NCBI Taxonomy" id="364098"/>
    <lineage>
        <taxon>Bacteria</taxon>
        <taxon>Pseudomonadati</taxon>
        <taxon>Pseudomonadota</taxon>
        <taxon>Alphaproteobacteria</taxon>
        <taxon>Sphingomonadales</taxon>
        <taxon>Sphingosinicellaceae</taxon>
        <taxon>Sphingosinicella</taxon>
    </lineage>
</organism>
<dbReference type="InterPro" id="IPR027417">
    <property type="entry name" value="P-loop_NTPase"/>
</dbReference>
<reference evidence="9" key="1">
    <citation type="journal article" date="2019" name="Int. J. Syst. Evol. Microbiol.">
        <title>The Global Catalogue of Microorganisms (GCM) 10K type strain sequencing project: providing services to taxonomists for standard genome sequencing and annotation.</title>
        <authorList>
            <consortium name="The Broad Institute Genomics Platform"/>
            <consortium name="The Broad Institute Genome Sequencing Center for Infectious Disease"/>
            <person name="Wu L."/>
            <person name="Ma J."/>
        </authorList>
    </citation>
    <scope>NUCLEOTIDE SEQUENCE [LARGE SCALE GENOMIC DNA]</scope>
    <source>
        <strain evidence="9">CCUG 52537</strain>
    </source>
</reference>
<dbReference type="NCBIfam" id="NF003661">
    <property type="entry name" value="PRK05291.1-3"/>
    <property type="match status" value="1"/>
</dbReference>
<feature type="binding site" evidence="6">
    <location>
        <position position="79"/>
    </location>
    <ligand>
        <name>(6S)-5-formyl-5,6,7,8-tetrahydrofolate</name>
        <dbReference type="ChEBI" id="CHEBI:57457"/>
    </ligand>
</feature>
<evidence type="ECO:0000313" key="8">
    <source>
        <dbReference type="EMBL" id="MFD0846969.1"/>
    </source>
</evidence>
<dbReference type="InterPro" id="IPR027368">
    <property type="entry name" value="MnmE_dom2"/>
</dbReference>
<dbReference type="SUPFAM" id="SSF52540">
    <property type="entry name" value="P-loop containing nucleoside triphosphate hydrolases"/>
    <property type="match status" value="1"/>
</dbReference>
<dbReference type="Pfam" id="PF01926">
    <property type="entry name" value="MMR_HSR1"/>
    <property type="match status" value="1"/>
</dbReference>
<keyword evidence="9" id="KW-1185">Reference proteome</keyword>
<feature type="binding site" evidence="6">
    <location>
        <begin position="246"/>
        <end position="252"/>
    </location>
    <ligand>
        <name>GTP</name>
        <dbReference type="ChEBI" id="CHEBI:37565"/>
    </ligand>
</feature>
<comment type="caution">
    <text evidence="8">The sequence shown here is derived from an EMBL/GenBank/DDBJ whole genome shotgun (WGS) entry which is preliminary data.</text>
</comment>
<dbReference type="Pfam" id="PF10396">
    <property type="entry name" value="TrmE_N"/>
    <property type="match status" value="1"/>
</dbReference>
<dbReference type="Proteomes" id="UP001597124">
    <property type="component" value="Unassembled WGS sequence"/>
</dbReference>
<dbReference type="InterPro" id="IPR031168">
    <property type="entry name" value="G_TrmE"/>
</dbReference>
<dbReference type="PANTHER" id="PTHR42714">
    <property type="entry name" value="TRNA MODIFICATION GTPASE GTPBP3"/>
    <property type="match status" value="1"/>
</dbReference>
<protein>
    <recommendedName>
        <fullName evidence="6">tRNA modification GTPase MnmE</fullName>
        <ecNumber evidence="6">3.6.-.-</ecNumber>
    </recommendedName>
</protein>
<evidence type="ECO:0000259" key="7">
    <source>
        <dbReference type="PROSITE" id="PS51709"/>
    </source>
</evidence>
<evidence type="ECO:0000256" key="6">
    <source>
        <dbReference type="HAMAP-Rule" id="MF_00379"/>
    </source>
</evidence>
<feature type="binding site" evidence="6">
    <location>
        <position position="23"/>
    </location>
    <ligand>
        <name>(6S)-5-formyl-5,6,7,8-tetrahydrofolate</name>
        <dbReference type="ChEBI" id="CHEBI:57457"/>
    </ligand>
</feature>
<comment type="similarity">
    <text evidence="1 6">Belongs to the TRAFAC class TrmE-Era-EngA-EngB-Septin-like GTPase superfamily. TrmE GTPase family.</text>
</comment>
<keyword evidence="6 8" id="KW-0378">Hydrolase</keyword>
<keyword evidence="5 6" id="KW-0342">GTP-binding</keyword>
<dbReference type="InterPro" id="IPR004520">
    <property type="entry name" value="GTPase_MnmE"/>
</dbReference>
<dbReference type="CDD" id="cd04164">
    <property type="entry name" value="trmE"/>
    <property type="match status" value="1"/>
</dbReference>
<evidence type="ECO:0000313" key="9">
    <source>
        <dbReference type="Proteomes" id="UP001597124"/>
    </source>
</evidence>
<feature type="binding site" evidence="6">
    <location>
        <begin position="227"/>
        <end position="232"/>
    </location>
    <ligand>
        <name>GTP</name>
        <dbReference type="ChEBI" id="CHEBI:37565"/>
    </ligand>
</feature>
<keyword evidence="4 6" id="KW-0630">Potassium</keyword>
<dbReference type="Pfam" id="PF12631">
    <property type="entry name" value="MnmE_helical"/>
    <property type="match status" value="1"/>
</dbReference>
<comment type="caution">
    <text evidence="6">Lacks conserved residue(s) required for the propagation of feature annotation.</text>
</comment>